<feature type="non-terminal residue" evidence="14">
    <location>
        <position position="1"/>
    </location>
</feature>
<dbReference type="GO" id="GO:0004315">
    <property type="term" value="F:3-oxoacyl-[acyl-carrier-protein] synthase activity"/>
    <property type="evidence" value="ECO:0007669"/>
    <property type="project" value="UniProtKB-EC"/>
</dbReference>
<evidence type="ECO:0000256" key="10">
    <source>
        <dbReference type="ARBA" id="ARBA00042143"/>
    </source>
</evidence>
<evidence type="ECO:0000256" key="8">
    <source>
        <dbReference type="ARBA" id="ARBA00039450"/>
    </source>
</evidence>
<comment type="catalytic activity">
    <reaction evidence="12">
        <text>a fatty acyl-[ACP] + malonyl-[ACP] + H(+) = a 3-oxoacyl-[ACP] + holo-[ACP] + CO2</text>
        <dbReference type="Rhea" id="RHEA:22836"/>
        <dbReference type="Rhea" id="RHEA-COMP:9623"/>
        <dbReference type="Rhea" id="RHEA-COMP:9685"/>
        <dbReference type="Rhea" id="RHEA-COMP:9916"/>
        <dbReference type="Rhea" id="RHEA-COMP:14125"/>
        <dbReference type="ChEBI" id="CHEBI:15378"/>
        <dbReference type="ChEBI" id="CHEBI:16526"/>
        <dbReference type="ChEBI" id="CHEBI:64479"/>
        <dbReference type="ChEBI" id="CHEBI:78449"/>
        <dbReference type="ChEBI" id="CHEBI:78776"/>
        <dbReference type="ChEBI" id="CHEBI:138651"/>
        <dbReference type="EC" id="2.3.1.41"/>
    </reaction>
    <physiologicalReaction direction="left-to-right" evidence="12">
        <dbReference type="Rhea" id="RHEA:22837"/>
    </physiologicalReaction>
</comment>
<dbReference type="AlphaFoldDB" id="A0A966M1F9"/>
<proteinExistence type="inferred from homology"/>
<dbReference type="PANTHER" id="PTHR11712">
    <property type="entry name" value="POLYKETIDE SYNTHASE-RELATED"/>
    <property type="match status" value="1"/>
</dbReference>
<dbReference type="EMBL" id="RGMI01000050">
    <property type="protein sequence ID" value="NCU50462.1"/>
    <property type="molecule type" value="Genomic_DNA"/>
</dbReference>
<evidence type="ECO:0000256" key="4">
    <source>
        <dbReference type="ARBA" id="ARBA00013191"/>
    </source>
</evidence>
<feature type="domain" description="Ketosynthase family 3 (KS3)" evidence="13">
    <location>
        <begin position="1"/>
        <end position="225"/>
    </location>
</feature>
<dbReference type="PROSITE" id="PS52004">
    <property type="entry name" value="KS3_2"/>
    <property type="match status" value="1"/>
</dbReference>
<keyword evidence="7 14" id="KW-0012">Acyltransferase</keyword>
<dbReference type="CDD" id="cd00834">
    <property type="entry name" value="KAS_I_II"/>
    <property type="match status" value="1"/>
</dbReference>
<comment type="subunit">
    <text evidence="3">Homodimer.</text>
</comment>
<comment type="subcellular location">
    <subcellularLocation>
        <location evidence="1">Cytoplasm</location>
    </subcellularLocation>
</comment>
<evidence type="ECO:0000256" key="11">
    <source>
        <dbReference type="ARBA" id="ARBA00048121"/>
    </source>
</evidence>
<evidence type="ECO:0000256" key="7">
    <source>
        <dbReference type="ARBA" id="ARBA00023315"/>
    </source>
</evidence>
<gene>
    <name evidence="14" type="ORF">EBX29_01635</name>
</gene>
<comment type="caution">
    <text evidence="14">The sequence shown here is derived from an EMBL/GenBank/DDBJ whole genome shotgun (WGS) entry which is preliminary data.</text>
</comment>
<sequence>KQDIVFAGGGEEIDWSLSAMFDAMTALSSKYNDTPQTASRPYDASRDGFVIAGGGGVIVLEEYEHAKARGAKILAEITGYGATSDGYDMVAPSGEGAVRCMKMSMQNLRNSKVDYVNTHGTSTPVGDTKEIEAMKEVFKDKVPPFSSTKSITGHSLGATSVQEAIYCLLMMKNKFIAASANVKELDEKIKGLPIVTEVKKNVDLNCVMSNSFGFGGTNATLVFESI</sequence>
<dbReference type="SMART" id="SM00825">
    <property type="entry name" value="PKS_KS"/>
    <property type="match status" value="1"/>
</dbReference>
<reference evidence="14" key="1">
    <citation type="submission" date="2018-10" db="EMBL/GenBank/DDBJ databases">
        <title>Iterative Subtractive Binning of Freshwater Chronoseries Metagenomes Recovers Nearly Complete Genomes from over Four Hundred Novel Species.</title>
        <authorList>
            <person name="Rodriguez-R L.M."/>
            <person name="Tsementzi D."/>
            <person name="Luo C."/>
            <person name="Konstantinidis K.T."/>
        </authorList>
    </citation>
    <scope>NUCLEOTIDE SEQUENCE</scope>
    <source>
        <strain evidence="14">WB8_1A_003</strain>
    </source>
</reference>
<accession>A0A966M1F9</accession>
<evidence type="ECO:0000259" key="13">
    <source>
        <dbReference type="PROSITE" id="PS52004"/>
    </source>
</evidence>
<dbReference type="SUPFAM" id="SSF53901">
    <property type="entry name" value="Thiolase-like"/>
    <property type="match status" value="1"/>
</dbReference>
<evidence type="ECO:0000256" key="12">
    <source>
        <dbReference type="ARBA" id="ARBA00048506"/>
    </source>
</evidence>
<comment type="similarity">
    <text evidence="2">Belongs to the thiolase-like superfamily. Beta-ketoacyl-ACP synthases family.</text>
</comment>
<protein>
    <recommendedName>
        <fullName evidence="8">3-oxoacyl-[acyl-carrier-protein] synthase 1</fullName>
        <ecNumber evidence="4">2.3.1.41</ecNumber>
    </recommendedName>
    <alternativeName>
        <fullName evidence="9">3-oxoacyl-[acyl-carrier-protein] synthase I</fullName>
    </alternativeName>
    <alternativeName>
        <fullName evidence="10">Beta-ketoacyl-ACP synthase I</fullName>
    </alternativeName>
</protein>
<dbReference type="Pfam" id="PF02801">
    <property type="entry name" value="Ketoacyl-synt_C"/>
    <property type="match status" value="1"/>
</dbReference>
<evidence type="ECO:0000313" key="14">
    <source>
        <dbReference type="EMBL" id="NCU50462.1"/>
    </source>
</evidence>
<dbReference type="GO" id="GO:0006633">
    <property type="term" value="P:fatty acid biosynthetic process"/>
    <property type="evidence" value="ECO:0007669"/>
    <property type="project" value="TreeGrafter"/>
</dbReference>
<dbReference type="InterPro" id="IPR020841">
    <property type="entry name" value="PKS_Beta-ketoAc_synthase_dom"/>
</dbReference>
<dbReference type="InterPro" id="IPR000794">
    <property type="entry name" value="Beta-ketoacyl_synthase"/>
</dbReference>
<keyword evidence="6 14" id="KW-0808">Transferase</keyword>
<evidence type="ECO:0000256" key="3">
    <source>
        <dbReference type="ARBA" id="ARBA00011738"/>
    </source>
</evidence>
<evidence type="ECO:0000256" key="1">
    <source>
        <dbReference type="ARBA" id="ARBA00004496"/>
    </source>
</evidence>
<evidence type="ECO:0000256" key="5">
    <source>
        <dbReference type="ARBA" id="ARBA00022490"/>
    </source>
</evidence>
<evidence type="ECO:0000256" key="6">
    <source>
        <dbReference type="ARBA" id="ARBA00022679"/>
    </source>
</evidence>
<dbReference type="Gene3D" id="3.40.47.10">
    <property type="match status" value="1"/>
</dbReference>
<dbReference type="Pfam" id="PF00109">
    <property type="entry name" value="ketoacyl-synt"/>
    <property type="match status" value="1"/>
</dbReference>
<dbReference type="Proteomes" id="UP000699985">
    <property type="component" value="Unassembled WGS sequence"/>
</dbReference>
<evidence type="ECO:0000256" key="9">
    <source>
        <dbReference type="ARBA" id="ARBA00041620"/>
    </source>
</evidence>
<dbReference type="InterPro" id="IPR014031">
    <property type="entry name" value="Ketoacyl_synth_C"/>
</dbReference>
<dbReference type="GO" id="GO:0005829">
    <property type="term" value="C:cytosol"/>
    <property type="evidence" value="ECO:0007669"/>
    <property type="project" value="TreeGrafter"/>
</dbReference>
<dbReference type="EC" id="2.3.1.41" evidence="4"/>
<dbReference type="InterPro" id="IPR014030">
    <property type="entry name" value="Ketoacyl_synth_N"/>
</dbReference>
<keyword evidence="5" id="KW-0963">Cytoplasm</keyword>
<evidence type="ECO:0000256" key="2">
    <source>
        <dbReference type="ARBA" id="ARBA00008467"/>
    </source>
</evidence>
<name>A0A966M1F9_9PROT</name>
<dbReference type="InterPro" id="IPR016039">
    <property type="entry name" value="Thiolase-like"/>
</dbReference>
<evidence type="ECO:0000313" key="15">
    <source>
        <dbReference type="Proteomes" id="UP000699985"/>
    </source>
</evidence>
<dbReference type="PANTHER" id="PTHR11712:SF306">
    <property type="entry name" value="3-OXOACYL-[ACYL-CARRIER-PROTEIN] SYNTHASE 1"/>
    <property type="match status" value="1"/>
</dbReference>
<organism evidence="14 15">
    <name type="scientific">Candidatus Fonsibacter lacus</name>
    <dbReference type="NCBI Taxonomy" id="2576439"/>
    <lineage>
        <taxon>Bacteria</taxon>
        <taxon>Pseudomonadati</taxon>
        <taxon>Pseudomonadota</taxon>
        <taxon>Alphaproteobacteria</taxon>
        <taxon>Candidatus Pelagibacterales</taxon>
        <taxon>Candidatus Pelagibacterales incertae sedis</taxon>
        <taxon>Candidatus Fonsibacter</taxon>
    </lineage>
</organism>
<comment type="catalytic activity">
    <reaction evidence="11">
        <text>(3Z)-decenoyl-[ACP] + malonyl-[ACP] + H(+) = 3-oxo-(5Z)-dodecenoyl-[ACP] + holo-[ACP] + CO2</text>
        <dbReference type="Rhea" id="RHEA:54940"/>
        <dbReference type="Rhea" id="RHEA-COMP:9623"/>
        <dbReference type="Rhea" id="RHEA-COMP:9685"/>
        <dbReference type="Rhea" id="RHEA-COMP:9927"/>
        <dbReference type="Rhea" id="RHEA-COMP:14042"/>
        <dbReference type="ChEBI" id="CHEBI:15378"/>
        <dbReference type="ChEBI" id="CHEBI:16526"/>
        <dbReference type="ChEBI" id="CHEBI:64479"/>
        <dbReference type="ChEBI" id="CHEBI:78449"/>
        <dbReference type="ChEBI" id="CHEBI:78798"/>
        <dbReference type="ChEBI" id="CHEBI:138410"/>
    </reaction>
    <physiologicalReaction direction="left-to-right" evidence="11">
        <dbReference type="Rhea" id="RHEA:54941"/>
    </physiologicalReaction>
</comment>